<protein>
    <submittedName>
        <fullName evidence="2">Uncharacterized protein</fullName>
    </submittedName>
</protein>
<feature type="compositionally biased region" description="Basic and acidic residues" evidence="1">
    <location>
        <begin position="21"/>
        <end position="36"/>
    </location>
</feature>
<evidence type="ECO:0000313" key="3">
    <source>
        <dbReference type="Proteomes" id="UP000275078"/>
    </source>
</evidence>
<sequence>MDSFKIKKRLEKLRSMGKQSKKPDEPKDSEPKEPLAKEPFGSEGYVSRLLDQFRADDAVDKEILAQITRKYGDMGKDERAAALETFEALMRDKLKSKMQETDGTEAEKKAVCQPLWKDWSKQRFDYRVALLNDWKKKEGCKAEWEILMNVLGPMFDKIQKELGLQYEVPFEETGAKGDTSIRKAEQPE</sequence>
<gene>
    <name evidence="2" type="ORF">BJ508DRAFT_331468</name>
</gene>
<evidence type="ECO:0000256" key="1">
    <source>
        <dbReference type="SAM" id="MobiDB-lite"/>
    </source>
</evidence>
<evidence type="ECO:0000313" key="2">
    <source>
        <dbReference type="EMBL" id="RPA76073.1"/>
    </source>
</evidence>
<name>A0A3N4HQG6_ASCIM</name>
<dbReference type="AlphaFoldDB" id="A0A3N4HQG6"/>
<keyword evidence="3" id="KW-1185">Reference proteome</keyword>
<accession>A0A3N4HQG6</accession>
<organism evidence="2 3">
    <name type="scientific">Ascobolus immersus RN42</name>
    <dbReference type="NCBI Taxonomy" id="1160509"/>
    <lineage>
        <taxon>Eukaryota</taxon>
        <taxon>Fungi</taxon>
        <taxon>Dikarya</taxon>
        <taxon>Ascomycota</taxon>
        <taxon>Pezizomycotina</taxon>
        <taxon>Pezizomycetes</taxon>
        <taxon>Pezizales</taxon>
        <taxon>Ascobolaceae</taxon>
        <taxon>Ascobolus</taxon>
    </lineage>
</organism>
<proteinExistence type="predicted"/>
<dbReference type="Proteomes" id="UP000275078">
    <property type="component" value="Unassembled WGS sequence"/>
</dbReference>
<reference evidence="2 3" key="1">
    <citation type="journal article" date="2018" name="Nat. Ecol. Evol.">
        <title>Pezizomycetes genomes reveal the molecular basis of ectomycorrhizal truffle lifestyle.</title>
        <authorList>
            <person name="Murat C."/>
            <person name="Payen T."/>
            <person name="Noel B."/>
            <person name="Kuo A."/>
            <person name="Morin E."/>
            <person name="Chen J."/>
            <person name="Kohler A."/>
            <person name="Krizsan K."/>
            <person name="Balestrini R."/>
            <person name="Da Silva C."/>
            <person name="Montanini B."/>
            <person name="Hainaut M."/>
            <person name="Levati E."/>
            <person name="Barry K.W."/>
            <person name="Belfiori B."/>
            <person name="Cichocki N."/>
            <person name="Clum A."/>
            <person name="Dockter R.B."/>
            <person name="Fauchery L."/>
            <person name="Guy J."/>
            <person name="Iotti M."/>
            <person name="Le Tacon F."/>
            <person name="Lindquist E.A."/>
            <person name="Lipzen A."/>
            <person name="Malagnac F."/>
            <person name="Mello A."/>
            <person name="Molinier V."/>
            <person name="Miyauchi S."/>
            <person name="Poulain J."/>
            <person name="Riccioni C."/>
            <person name="Rubini A."/>
            <person name="Sitrit Y."/>
            <person name="Splivallo R."/>
            <person name="Traeger S."/>
            <person name="Wang M."/>
            <person name="Zifcakova L."/>
            <person name="Wipf D."/>
            <person name="Zambonelli A."/>
            <person name="Paolocci F."/>
            <person name="Nowrousian M."/>
            <person name="Ottonello S."/>
            <person name="Baldrian P."/>
            <person name="Spatafora J.W."/>
            <person name="Henrissat B."/>
            <person name="Nagy L.G."/>
            <person name="Aury J.M."/>
            <person name="Wincker P."/>
            <person name="Grigoriev I.V."/>
            <person name="Bonfante P."/>
            <person name="Martin F.M."/>
        </authorList>
    </citation>
    <scope>NUCLEOTIDE SEQUENCE [LARGE SCALE GENOMIC DNA]</scope>
    <source>
        <strain evidence="2 3">RN42</strain>
    </source>
</reference>
<dbReference type="EMBL" id="ML119751">
    <property type="protein sequence ID" value="RPA76073.1"/>
    <property type="molecule type" value="Genomic_DNA"/>
</dbReference>
<feature type="region of interest" description="Disordered" evidence="1">
    <location>
        <begin position="12"/>
        <end position="43"/>
    </location>
</feature>